<name>A0A4D6Y2J0_BUCMH</name>
<evidence type="ECO:0000256" key="4">
    <source>
        <dbReference type="ARBA" id="ARBA00022842"/>
    </source>
</evidence>
<comment type="cofactor">
    <cofactor evidence="1">
        <name>Mg(2+)</name>
        <dbReference type="ChEBI" id="CHEBI:18420"/>
    </cofactor>
</comment>
<dbReference type="SFLD" id="SFLDS00003">
    <property type="entry name" value="Haloacid_Dehalogenase"/>
    <property type="match status" value="1"/>
</dbReference>
<gene>
    <name evidence="6" type="ORF">D9V73_00135</name>
</gene>
<dbReference type="NCBIfam" id="TIGR01484">
    <property type="entry name" value="HAD-SF-IIB"/>
    <property type="match status" value="1"/>
</dbReference>
<keyword evidence="2" id="KW-0479">Metal-binding</keyword>
<evidence type="ECO:0000313" key="6">
    <source>
        <dbReference type="EMBL" id="QCI23079.1"/>
    </source>
</evidence>
<dbReference type="OrthoDB" id="5498330at2"/>
<dbReference type="NCBIfam" id="TIGR00099">
    <property type="entry name" value="Cof-subfamily"/>
    <property type="match status" value="1"/>
</dbReference>
<dbReference type="SUPFAM" id="SSF56784">
    <property type="entry name" value="HAD-like"/>
    <property type="match status" value="1"/>
</dbReference>
<evidence type="ECO:0000313" key="7">
    <source>
        <dbReference type="Proteomes" id="UP000298566"/>
    </source>
</evidence>
<dbReference type="CDD" id="cd07516">
    <property type="entry name" value="HAD_Pase"/>
    <property type="match status" value="1"/>
</dbReference>
<dbReference type="Proteomes" id="UP000298566">
    <property type="component" value="Chromosome"/>
</dbReference>
<dbReference type="AlphaFoldDB" id="A0A4D6Y2J0"/>
<dbReference type="InterPro" id="IPR006379">
    <property type="entry name" value="HAD-SF_hydro_IIB"/>
</dbReference>
<protein>
    <submittedName>
        <fullName evidence="6">Cof-type HAD-IIB family hydrolase</fullName>
    </submittedName>
</protein>
<dbReference type="Gene3D" id="3.30.1240.10">
    <property type="match status" value="1"/>
</dbReference>
<keyword evidence="3 6" id="KW-0378">Hydrolase</keyword>
<dbReference type="EMBL" id="CP033004">
    <property type="protein sequence ID" value="QCI23079.1"/>
    <property type="molecule type" value="Genomic_DNA"/>
</dbReference>
<evidence type="ECO:0000256" key="5">
    <source>
        <dbReference type="ARBA" id="ARBA00034778"/>
    </source>
</evidence>
<dbReference type="Gene3D" id="3.40.50.1000">
    <property type="entry name" value="HAD superfamily/HAD-like"/>
    <property type="match status" value="1"/>
</dbReference>
<evidence type="ECO:0000256" key="3">
    <source>
        <dbReference type="ARBA" id="ARBA00022801"/>
    </source>
</evidence>
<dbReference type="GO" id="GO:0000287">
    <property type="term" value="F:magnesium ion binding"/>
    <property type="evidence" value="ECO:0007669"/>
    <property type="project" value="UniProtKB-ARBA"/>
</dbReference>
<dbReference type="PROSITE" id="PS01228">
    <property type="entry name" value="COF_1"/>
    <property type="match status" value="1"/>
</dbReference>
<accession>A0A4D6Y2J0</accession>
<dbReference type="InterPro" id="IPR023214">
    <property type="entry name" value="HAD_sf"/>
</dbReference>
<proteinExistence type="inferred from homology"/>
<dbReference type="SFLD" id="SFLDG01140">
    <property type="entry name" value="C2.B:_Phosphomannomutase_and_P"/>
    <property type="match status" value="1"/>
</dbReference>
<keyword evidence="4" id="KW-0460">Magnesium</keyword>
<evidence type="ECO:0000256" key="1">
    <source>
        <dbReference type="ARBA" id="ARBA00001946"/>
    </source>
</evidence>
<sequence length="267" mass="30456">MDYHIISFDLDGTLLAPKHRLTEYTKNVVQNLVKKGLFIVIATGRHYSEALKIKDSLGISAFLITSNGARIHNRYNKLIYSCDLDMNIVLKLIELFSVEKDVLIQLYSHDDWYVSYDHYKTSGPYFSFGFKRKLLDYQHLVNQSISKIFFTSHNVNKLLNLEKYIIRKFNNTVNVGFSYSNCLEVMSCQVSKGNALKLISNSLGFSLRNCLSFGDGMNDRDMLEMSGKGCIMKNGDPKLKSCLPNLEVIGSNIDDGVANYLYNVFFN</sequence>
<dbReference type="Pfam" id="PF08282">
    <property type="entry name" value="Hydrolase_3"/>
    <property type="match status" value="1"/>
</dbReference>
<evidence type="ECO:0000256" key="2">
    <source>
        <dbReference type="ARBA" id="ARBA00022723"/>
    </source>
</evidence>
<dbReference type="RefSeq" id="WP_158336250.1">
    <property type="nucleotide sequence ID" value="NZ_CP033004.1"/>
</dbReference>
<dbReference type="GO" id="GO:0016791">
    <property type="term" value="F:phosphatase activity"/>
    <property type="evidence" value="ECO:0007669"/>
    <property type="project" value="UniProtKB-ARBA"/>
</dbReference>
<dbReference type="PANTHER" id="PTHR47267:SF4">
    <property type="entry name" value="PYRIDOXAL PHOSPHATE PHOSPHATASE YIGL"/>
    <property type="match status" value="1"/>
</dbReference>
<dbReference type="InterPro" id="IPR000150">
    <property type="entry name" value="Cof"/>
</dbReference>
<comment type="similarity">
    <text evidence="5">Belongs to the HAD-like hydrolase superfamily. Cof family.</text>
</comment>
<dbReference type="InterPro" id="IPR036412">
    <property type="entry name" value="HAD-like_sf"/>
</dbReference>
<reference evidence="6 7" key="1">
    <citation type="submission" date="2018-10" db="EMBL/GenBank/DDBJ databases">
        <title>Comparative functional genomics of the obligate endosymbiont Buchnera aphidicola.</title>
        <authorList>
            <person name="Chong R.A."/>
        </authorList>
    </citation>
    <scope>NUCLEOTIDE SEQUENCE [LARGE SCALE GENOMIC DNA]</scope>
    <source>
        <strain evidence="6 7">Mrh</strain>
    </source>
</reference>
<dbReference type="PANTHER" id="PTHR47267">
    <property type="match status" value="1"/>
</dbReference>
<organism evidence="6 7">
    <name type="scientific">Buchnera aphidicola subsp. Melaphis rhois</name>
    <dbReference type="NCBI Taxonomy" id="118103"/>
    <lineage>
        <taxon>Bacteria</taxon>
        <taxon>Pseudomonadati</taxon>
        <taxon>Pseudomonadota</taxon>
        <taxon>Gammaproteobacteria</taxon>
        <taxon>Enterobacterales</taxon>
        <taxon>Erwiniaceae</taxon>
        <taxon>Buchnera</taxon>
    </lineage>
</organism>